<dbReference type="EMBL" id="CP068596">
    <property type="protein sequence ID" value="QQZ64492.1"/>
    <property type="molecule type" value="Genomic_DNA"/>
</dbReference>
<geneLocation type="plasmid" evidence="1 2">
    <name>unnamed1</name>
</geneLocation>
<reference evidence="1 2" key="1">
    <citation type="submission" date="2021-01" db="EMBL/GenBank/DDBJ databases">
        <title>Whole genome sequence of Paenibacillus sonchi LMG 24727 for comparative genomics.</title>
        <authorList>
            <person name="Lee G."/>
            <person name="Kim M.-J."/>
            <person name="Lim K."/>
            <person name="Shin J.-H."/>
        </authorList>
    </citation>
    <scope>NUCLEOTIDE SEQUENCE [LARGE SCALE GENOMIC DNA]</scope>
    <source>
        <strain evidence="1 2">LMG 24727</strain>
        <plasmid evidence="1 2">unnamed1</plasmid>
    </source>
</reference>
<keyword evidence="1" id="KW-0614">Plasmid</keyword>
<name>A0A974PJL6_9BACL</name>
<dbReference type="AlphaFoldDB" id="A0A974PJL6"/>
<proteinExistence type="predicted"/>
<gene>
    <name evidence="1" type="ORF">JI735_34190</name>
</gene>
<evidence type="ECO:0000313" key="2">
    <source>
        <dbReference type="Proteomes" id="UP000595841"/>
    </source>
</evidence>
<accession>A0A974PJL6</accession>
<dbReference type="KEGG" id="pson:JI735_34190"/>
<sequence length="163" mass="18725">MNREQFVKTIKETGFEWCGKYYSLLEVDGVYYSAVVLPNGKLVLSQCDRPGVLADYDTIKNNKINFIKRFVISPGDGCFPRDIEAQWTLSIDHEIDWLRDFTILMVSEEERIGRVVGRDSYGEFIHLPGKSYSGIYTGVPPQTSEDQLYTSVKVRKWSPLTNQ</sequence>
<evidence type="ECO:0000313" key="1">
    <source>
        <dbReference type="EMBL" id="QQZ64492.1"/>
    </source>
</evidence>
<organism evidence="1 2">
    <name type="scientific">Paenibacillus sonchi</name>
    <dbReference type="NCBI Taxonomy" id="373687"/>
    <lineage>
        <taxon>Bacteria</taxon>
        <taxon>Bacillati</taxon>
        <taxon>Bacillota</taxon>
        <taxon>Bacilli</taxon>
        <taxon>Bacillales</taxon>
        <taxon>Paenibacillaceae</taxon>
        <taxon>Paenibacillus</taxon>
        <taxon>Paenibacillus sonchi group</taxon>
    </lineage>
</organism>
<keyword evidence="2" id="KW-1185">Reference proteome</keyword>
<protein>
    <submittedName>
        <fullName evidence="1">Uncharacterized protein</fullName>
    </submittedName>
</protein>
<dbReference type="Proteomes" id="UP000595841">
    <property type="component" value="Plasmid unnamed1"/>
</dbReference>
<dbReference type="RefSeq" id="WP_039835575.1">
    <property type="nucleotide sequence ID" value="NZ_CP068596.1"/>
</dbReference>